<dbReference type="InterPro" id="IPR007454">
    <property type="entry name" value="UPF0250_YbeD-like"/>
</dbReference>
<name>A0A3M8Q719_9GAMM</name>
<evidence type="ECO:0000313" key="3">
    <source>
        <dbReference type="Proteomes" id="UP000280507"/>
    </source>
</evidence>
<comment type="similarity">
    <text evidence="1">Belongs to the UPF0250 family.</text>
</comment>
<dbReference type="PANTHER" id="PTHR38036:SF1">
    <property type="entry name" value="UPF0250 PROTEIN YBED"/>
    <property type="match status" value="1"/>
</dbReference>
<reference evidence="2 3" key="1">
    <citation type="journal article" date="2012" name="Int. J. Syst. Evol. Microbiol.">
        <title>Marinomonas hwangdonensis sp. nov., isolated from seawater.</title>
        <authorList>
            <person name="Jung Y.T."/>
            <person name="Oh T.K."/>
            <person name="Yoon J.H."/>
        </authorList>
    </citation>
    <scope>NUCLEOTIDE SEQUENCE [LARGE SCALE GENOMIC DNA]</scope>
    <source>
        <strain evidence="2 3">HDW-15</strain>
    </source>
</reference>
<dbReference type="SUPFAM" id="SSF117991">
    <property type="entry name" value="YbeD/HP0495-like"/>
    <property type="match status" value="1"/>
</dbReference>
<gene>
    <name evidence="2" type="ORF">EBI00_08505</name>
</gene>
<evidence type="ECO:0000313" key="2">
    <source>
        <dbReference type="EMBL" id="RNF50994.1"/>
    </source>
</evidence>
<dbReference type="Gene3D" id="3.30.70.260">
    <property type="match status" value="1"/>
</dbReference>
<dbReference type="Proteomes" id="UP000280507">
    <property type="component" value="Unassembled WGS sequence"/>
</dbReference>
<dbReference type="RefSeq" id="WP_123095507.1">
    <property type="nucleotide sequence ID" value="NZ_RIZG01000004.1"/>
</dbReference>
<dbReference type="GO" id="GO:0005829">
    <property type="term" value="C:cytosol"/>
    <property type="evidence" value="ECO:0007669"/>
    <property type="project" value="TreeGrafter"/>
</dbReference>
<dbReference type="OrthoDB" id="9793424at2"/>
<dbReference type="Pfam" id="PF04359">
    <property type="entry name" value="DUF493"/>
    <property type="match status" value="1"/>
</dbReference>
<accession>A0A3M8Q719</accession>
<keyword evidence="3" id="KW-1185">Reference proteome</keyword>
<dbReference type="AlphaFoldDB" id="A0A3M8Q719"/>
<dbReference type="InterPro" id="IPR027471">
    <property type="entry name" value="YbeD-like_sf"/>
</dbReference>
<sequence>MALITKDGDQTENAVGAPKIEFPCDNYVIKVVSLDVDGIHSTITDCMKVHAPEMDVNAEGTNRSSKGRFVSFSFRILAHSEDQLSALHADLMAIKAVKMVL</sequence>
<dbReference type="PANTHER" id="PTHR38036">
    <property type="entry name" value="UPF0250 PROTEIN YBED"/>
    <property type="match status" value="1"/>
</dbReference>
<organism evidence="2 3">
    <name type="scientific">Marinomonas hwangdonensis</name>
    <dbReference type="NCBI Taxonomy" id="1053647"/>
    <lineage>
        <taxon>Bacteria</taxon>
        <taxon>Pseudomonadati</taxon>
        <taxon>Pseudomonadota</taxon>
        <taxon>Gammaproteobacteria</taxon>
        <taxon>Oceanospirillales</taxon>
        <taxon>Oceanospirillaceae</taxon>
        <taxon>Marinomonas</taxon>
    </lineage>
</organism>
<evidence type="ECO:0000256" key="1">
    <source>
        <dbReference type="ARBA" id="ARBA00008460"/>
    </source>
</evidence>
<comment type="caution">
    <text evidence="2">The sequence shown here is derived from an EMBL/GenBank/DDBJ whole genome shotgun (WGS) entry which is preliminary data.</text>
</comment>
<dbReference type="EMBL" id="RIZG01000004">
    <property type="protein sequence ID" value="RNF50994.1"/>
    <property type="molecule type" value="Genomic_DNA"/>
</dbReference>
<proteinExistence type="inferred from homology"/>
<protein>
    <submittedName>
        <fullName evidence="2">DUF493 domain-containing protein</fullName>
    </submittedName>
</protein>